<dbReference type="GO" id="GO:0005829">
    <property type="term" value="C:cytosol"/>
    <property type="evidence" value="ECO:0007669"/>
    <property type="project" value="TreeGrafter"/>
</dbReference>
<evidence type="ECO:0000256" key="4">
    <source>
        <dbReference type="ARBA" id="ARBA00022679"/>
    </source>
</evidence>
<dbReference type="NCBIfam" id="TIGR00755">
    <property type="entry name" value="ksgA"/>
    <property type="match status" value="1"/>
</dbReference>
<evidence type="ECO:0000256" key="6">
    <source>
        <dbReference type="ARBA" id="ARBA00022884"/>
    </source>
</evidence>
<feature type="binding site" evidence="7 8">
    <location>
        <position position="78"/>
    </location>
    <ligand>
        <name>S-adenosyl-L-methionine</name>
        <dbReference type="ChEBI" id="CHEBI:59789"/>
    </ligand>
</feature>
<protein>
    <recommendedName>
        <fullName evidence="7">Ribosomal RNA small subunit methyltransferase A</fullName>
        <ecNumber evidence="7">2.1.1.182</ecNumber>
    </recommendedName>
    <alternativeName>
        <fullName evidence="7">16S rRNA (adenine(1518)-N(6)/adenine(1519)-N(6))-dimethyltransferase</fullName>
    </alternativeName>
    <alternativeName>
        <fullName evidence="7">16S rRNA dimethyladenosine transferase</fullName>
    </alternativeName>
    <alternativeName>
        <fullName evidence="7">16S rRNA dimethylase</fullName>
    </alternativeName>
    <alternativeName>
        <fullName evidence="7">S-adenosylmethionine-6-N', N'-adenosyl(rRNA) dimethyltransferase</fullName>
    </alternativeName>
</protein>
<dbReference type="InterPro" id="IPR001737">
    <property type="entry name" value="KsgA/Erm"/>
</dbReference>
<feature type="binding site" evidence="7 8">
    <location>
        <position position="32"/>
    </location>
    <ligand>
        <name>S-adenosyl-L-methionine</name>
        <dbReference type="ChEBI" id="CHEBI:59789"/>
    </ligand>
</feature>
<keyword evidence="4 7" id="KW-0808">Transferase</keyword>
<comment type="similarity">
    <text evidence="7">Belongs to the class I-like SAM-binding methyltransferase superfamily. rRNA adenine N(6)-methyltransferase family. RsmA subfamily.</text>
</comment>
<comment type="subcellular location">
    <subcellularLocation>
        <location evidence="7">Cytoplasm</location>
    </subcellularLocation>
</comment>
<evidence type="ECO:0000256" key="2">
    <source>
        <dbReference type="ARBA" id="ARBA00022552"/>
    </source>
</evidence>
<dbReference type="EMBL" id="PUHY01000010">
    <property type="protein sequence ID" value="PQO34319.1"/>
    <property type="molecule type" value="Genomic_DNA"/>
</dbReference>
<dbReference type="GO" id="GO:0052908">
    <property type="term" value="F:16S rRNA (adenine(1518)-N(6)/adenine(1519)-N(6))-dimethyltransferase activity"/>
    <property type="evidence" value="ECO:0007669"/>
    <property type="project" value="UniProtKB-EC"/>
</dbReference>
<sequence length="304" mass="34742">MPEFRNQTISYLTSKFREIGIRPVSKHGQNFLIDMNLLDLLVRSADIQKDDVVLEIGTGTGTLSTRMAAQAGHLVTVEIDPHMATFALEELDDFENVTLLNFDALRNKNHFRPEMIETIREKMAEIGTDHFKLAANLPYNVATPIISNLLRTEITPKSMTVTIQKELAERITAPPNTKDYSALSVWIQSQCRCEIVRILPPSVFWPAPKVHSAILQIDIEPERRAQIPDLEFFHEFNRSLFFHRRKFLRSVLQSAFKGRLEKAEVDQVMEQGGLDASSRSENFTVDEILAMSELFRQKLAEKES</sequence>
<dbReference type="EC" id="2.1.1.182" evidence="7"/>
<dbReference type="OrthoDB" id="9814755at2"/>
<comment type="caution">
    <text evidence="10">The sequence shown here is derived from an EMBL/GenBank/DDBJ whole genome shotgun (WGS) entry which is preliminary data.</text>
</comment>
<evidence type="ECO:0000313" key="10">
    <source>
        <dbReference type="EMBL" id="PQO34319.1"/>
    </source>
</evidence>
<keyword evidence="5 7" id="KW-0949">S-adenosyl-L-methionine</keyword>
<dbReference type="InterPro" id="IPR023165">
    <property type="entry name" value="rRNA_Ade_diMease-like_C"/>
</dbReference>
<dbReference type="InterPro" id="IPR029063">
    <property type="entry name" value="SAM-dependent_MTases_sf"/>
</dbReference>
<keyword evidence="2 7" id="KW-0698">rRNA processing</keyword>
<dbReference type="PROSITE" id="PS01131">
    <property type="entry name" value="RRNA_A_DIMETH"/>
    <property type="match status" value="1"/>
</dbReference>
<evidence type="ECO:0000313" key="11">
    <source>
        <dbReference type="Proteomes" id="UP000238322"/>
    </source>
</evidence>
<dbReference type="Gene3D" id="3.40.50.150">
    <property type="entry name" value="Vaccinia Virus protein VP39"/>
    <property type="match status" value="1"/>
</dbReference>
<feature type="binding site" evidence="7 8">
    <location>
        <position position="136"/>
    </location>
    <ligand>
        <name>S-adenosyl-L-methionine</name>
        <dbReference type="ChEBI" id="CHEBI:59789"/>
    </ligand>
</feature>
<organism evidence="10 11">
    <name type="scientific">Blastopirellula marina</name>
    <dbReference type="NCBI Taxonomy" id="124"/>
    <lineage>
        <taxon>Bacteria</taxon>
        <taxon>Pseudomonadati</taxon>
        <taxon>Planctomycetota</taxon>
        <taxon>Planctomycetia</taxon>
        <taxon>Pirellulales</taxon>
        <taxon>Pirellulaceae</taxon>
        <taxon>Blastopirellula</taxon>
    </lineage>
</organism>
<name>A0A2S8FQ72_9BACT</name>
<keyword evidence="6 7" id="KW-0694">RNA-binding</keyword>
<evidence type="ECO:0000259" key="9">
    <source>
        <dbReference type="SMART" id="SM00650"/>
    </source>
</evidence>
<accession>A0A2S8FQ72</accession>
<evidence type="ECO:0000256" key="5">
    <source>
        <dbReference type="ARBA" id="ARBA00022691"/>
    </source>
</evidence>
<dbReference type="InterPro" id="IPR020596">
    <property type="entry name" value="rRNA_Ade_Mease_Trfase_CS"/>
</dbReference>
<feature type="binding site" evidence="7 8">
    <location>
        <position position="30"/>
    </location>
    <ligand>
        <name>S-adenosyl-L-methionine</name>
        <dbReference type="ChEBI" id="CHEBI:59789"/>
    </ligand>
</feature>
<gene>
    <name evidence="7 10" type="primary">rsmA</name>
    <name evidence="7" type="synonym">ksgA</name>
    <name evidence="10" type="ORF">C5Y83_12360</name>
</gene>
<dbReference type="GO" id="GO:0003723">
    <property type="term" value="F:RNA binding"/>
    <property type="evidence" value="ECO:0007669"/>
    <property type="project" value="UniProtKB-UniRule"/>
</dbReference>
<dbReference type="Pfam" id="PF00398">
    <property type="entry name" value="RrnaAD"/>
    <property type="match status" value="1"/>
</dbReference>
<feature type="binding site" evidence="7 8">
    <location>
        <position position="103"/>
    </location>
    <ligand>
        <name>S-adenosyl-L-methionine</name>
        <dbReference type="ChEBI" id="CHEBI:59789"/>
    </ligand>
</feature>
<dbReference type="SUPFAM" id="SSF53335">
    <property type="entry name" value="S-adenosyl-L-methionine-dependent methyltransferases"/>
    <property type="match status" value="1"/>
</dbReference>
<dbReference type="HAMAP" id="MF_00607">
    <property type="entry name" value="16SrRNA_methyltr_A"/>
    <property type="match status" value="1"/>
</dbReference>
<comment type="catalytic activity">
    <reaction evidence="7">
        <text>adenosine(1518)/adenosine(1519) in 16S rRNA + 4 S-adenosyl-L-methionine = N(6)-dimethyladenosine(1518)/N(6)-dimethyladenosine(1519) in 16S rRNA + 4 S-adenosyl-L-homocysteine + 4 H(+)</text>
        <dbReference type="Rhea" id="RHEA:19609"/>
        <dbReference type="Rhea" id="RHEA-COMP:10232"/>
        <dbReference type="Rhea" id="RHEA-COMP:10233"/>
        <dbReference type="ChEBI" id="CHEBI:15378"/>
        <dbReference type="ChEBI" id="CHEBI:57856"/>
        <dbReference type="ChEBI" id="CHEBI:59789"/>
        <dbReference type="ChEBI" id="CHEBI:74411"/>
        <dbReference type="ChEBI" id="CHEBI:74493"/>
        <dbReference type="EC" id="2.1.1.182"/>
    </reaction>
</comment>
<dbReference type="CDD" id="cd02440">
    <property type="entry name" value="AdoMet_MTases"/>
    <property type="match status" value="1"/>
</dbReference>
<feature type="domain" description="Ribosomal RNA adenine methylase transferase N-terminal" evidence="9">
    <location>
        <begin position="37"/>
        <end position="221"/>
    </location>
</feature>
<feature type="binding site" evidence="7 8">
    <location>
        <position position="57"/>
    </location>
    <ligand>
        <name>S-adenosyl-L-methionine</name>
        <dbReference type="ChEBI" id="CHEBI:59789"/>
    </ligand>
</feature>
<evidence type="ECO:0000256" key="8">
    <source>
        <dbReference type="PROSITE-ProRule" id="PRU01026"/>
    </source>
</evidence>
<dbReference type="AlphaFoldDB" id="A0A2S8FQ72"/>
<dbReference type="PANTHER" id="PTHR11727">
    <property type="entry name" value="DIMETHYLADENOSINE TRANSFERASE"/>
    <property type="match status" value="1"/>
</dbReference>
<dbReference type="Gene3D" id="1.10.8.100">
    <property type="entry name" value="Ribosomal RNA adenine dimethylase-like, domain 2"/>
    <property type="match status" value="1"/>
</dbReference>
<keyword evidence="3 7" id="KW-0489">Methyltransferase</keyword>
<dbReference type="InterPro" id="IPR011530">
    <property type="entry name" value="rRNA_adenine_dimethylase"/>
</dbReference>
<dbReference type="InterPro" id="IPR020598">
    <property type="entry name" value="rRNA_Ade_methylase_Trfase_N"/>
</dbReference>
<proteinExistence type="inferred from homology"/>
<dbReference type="RefSeq" id="WP_105330049.1">
    <property type="nucleotide sequence ID" value="NZ_PUHY01000010.1"/>
</dbReference>
<evidence type="ECO:0000256" key="1">
    <source>
        <dbReference type="ARBA" id="ARBA00022490"/>
    </source>
</evidence>
<dbReference type="Proteomes" id="UP000238322">
    <property type="component" value="Unassembled WGS sequence"/>
</dbReference>
<comment type="function">
    <text evidence="7">Specifically dimethylates two adjacent adenosines (A1518 and A1519) in the loop of a conserved hairpin near the 3'-end of 16S rRNA in the 30S particle. May play a critical role in biogenesis of 30S subunits.</text>
</comment>
<reference evidence="10 11" key="1">
    <citation type="submission" date="2018-02" db="EMBL/GenBank/DDBJ databases">
        <title>Comparative genomes isolates from brazilian mangrove.</title>
        <authorList>
            <person name="Araujo J.E."/>
            <person name="Taketani R.G."/>
            <person name="Silva M.C.P."/>
            <person name="Loureco M.V."/>
            <person name="Andreote F.D."/>
        </authorList>
    </citation>
    <scope>NUCLEOTIDE SEQUENCE [LARGE SCALE GENOMIC DNA]</scope>
    <source>
        <strain evidence="10 11">Hex-1 MGV</strain>
    </source>
</reference>
<dbReference type="PANTHER" id="PTHR11727:SF7">
    <property type="entry name" value="DIMETHYLADENOSINE TRANSFERASE-RELATED"/>
    <property type="match status" value="1"/>
</dbReference>
<dbReference type="PROSITE" id="PS51689">
    <property type="entry name" value="SAM_RNA_A_N6_MT"/>
    <property type="match status" value="1"/>
</dbReference>
<evidence type="ECO:0000256" key="7">
    <source>
        <dbReference type="HAMAP-Rule" id="MF_00607"/>
    </source>
</evidence>
<dbReference type="SMART" id="SM00650">
    <property type="entry name" value="rADc"/>
    <property type="match status" value="1"/>
</dbReference>
<keyword evidence="1 7" id="KW-0963">Cytoplasm</keyword>
<evidence type="ECO:0000256" key="3">
    <source>
        <dbReference type="ARBA" id="ARBA00022603"/>
    </source>
</evidence>